<evidence type="ECO:0000256" key="4">
    <source>
        <dbReference type="ARBA" id="ARBA00023002"/>
    </source>
</evidence>
<proteinExistence type="predicted"/>
<accession>A0AAD6CGI6</accession>
<feature type="domain" description="FAD-binding" evidence="5">
    <location>
        <begin position="20"/>
        <end position="365"/>
    </location>
</feature>
<dbReference type="EMBL" id="JAPVEA010000002">
    <property type="protein sequence ID" value="KAJ5461285.1"/>
    <property type="molecule type" value="Genomic_DNA"/>
</dbReference>
<name>A0AAD6CGI6_9EURO</name>
<dbReference type="GO" id="GO:0016709">
    <property type="term" value="F:oxidoreductase activity, acting on paired donors, with incorporation or reduction of molecular oxygen, NAD(P)H as one donor, and incorporation of one atom of oxygen"/>
    <property type="evidence" value="ECO:0007669"/>
    <property type="project" value="UniProtKB-ARBA"/>
</dbReference>
<dbReference type="RefSeq" id="XP_056770327.1">
    <property type="nucleotide sequence ID" value="XM_056906220.1"/>
</dbReference>
<dbReference type="Gene3D" id="3.40.30.120">
    <property type="match status" value="1"/>
</dbReference>
<dbReference type="PANTHER" id="PTHR43004">
    <property type="entry name" value="TRK SYSTEM POTASSIUM UPTAKE PROTEIN"/>
    <property type="match status" value="1"/>
</dbReference>
<evidence type="ECO:0000313" key="7">
    <source>
        <dbReference type="Proteomes" id="UP001213681"/>
    </source>
</evidence>
<protein>
    <submittedName>
        <fullName evidence="6">MonooxygenaseFAD-binding</fullName>
    </submittedName>
</protein>
<evidence type="ECO:0000256" key="3">
    <source>
        <dbReference type="ARBA" id="ARBA00022827"/>
    </source>
</evidence>
<reference evidence="6" key="1">
    <citation type="submission" date="2022-12" db="EMBL/GenBank/DDBJ databases">
        <authorList>
            <person name="Petersen C."/>
        </authorList>
    </citation>
    <scope>NUCLEOTIDE SEQUENCE</scope>
    <source>
        <strain evidence="6">IBT 16125</strain>
    </source>
</reference>
<dbReference type="Proteomes" id="UP001213681">
    <property type="component" value="Unassembled WGS sequence"/>
</dbReference>
<dbReference type="GO" id="GO:0071949">
    <property type="term" value="F:FAD binding"/>
    <property type="evidence" value="ECO:0007669"/>
    <property type="project" value="InterPro"/>
</dbReference>
<keyword evidence="2" id="KW-0285">Flavoprotein</keyword>
<evidence type="ECO:0000256" key="2">
    <source>
        <dbReference type="ARBA" id="ARBA00022630"/>
    </source>
</evidence>
<dbReference type="Gene3D" id="3.50.50.60">
    <property type="entry name" value="FAD/NAD(P)-binding domain"/>
    <property type="match status" value="1"/>
</dbReference>
<keyword evidence="6" id="KW-0503">Monooxygenase</keyword>
<dbReference type="InterPro" id="IPR050641">
    <property type="entry name" value="RIFMO-like"/>
</dbReference>
<dbReference type="SUPFAM" id="SSF51905">
    <property type="entry name" value="FAD/NAD(P)-binding domain"/>
    <property type="match status" value="1"/>
</dbReference>
<dbReference type="InterPro" id="IPR002938">
    <property type="entry name" value="FAD-bd"/>
</dbReference>
<organism evidence="6 7">
    <name type="scientific">Penicillium daleae</name>
    <dbReference type="NCBI Taxonomy" id="63821"/>
    <lineage>
        <taxon>Eukaryota</taxon>
        <taxon>Fungi</taxon>
        <taxon>Dikarya</taxon>
        <taxon>Ascomycota</taxon>
        <taxon>Pezizomycotina</taxon>
        <taxon>Eurotiomycetes</taxon>
        <taxon>Eurotiomycetidae</taxon>
        <taxon>Eurotiales</taxon>
        <taxon>Aspergillaceae</taxon>
        <taxon>Penicillium</taxon>
    </lineage>
</organism>
<evidence type="ECO:0000313" key="6">
    <source>
        <dbReference type="EMBL" id="KAJ5461285.1"/>
    </source>
</evidence>
<dbReference type="PRINTS" id="PR00420">
    <property type="entry name" value="RNGMNOXGNASE"/>
</dbReference>
<dbReference type="Gene3D" id="3.30.9.10">
    <property type="entry name" value="D-Amino Acid Oxidase, subunit A, domain 2"/>
    <property type="match status" value="1"/>
</dbReference>
<comment type="cofactor">
    <cofactor evidence="1">
        <name>FAD</name>
        <dbReference type="ChEBI" id="CHEBI:57692"/>
    </cofactor>
</comment>
<keyword evidence="4" id="KW-0560">Oxidoreductase</keyword>
<dbReference type="AlphaFoldDB" id="A0AAD6CGI6"/>
<keyword evidence="3" id="KW-0274">FAD</keyword>
<keyword evidence="7" id="KW-1185">Reference proteome</keyword>
<evidence type="ECO:0000259" key="5">
    <source>
        <dbReference type="Pfam" id="PF01494"/>
    </source>
</evidence>
<dbReference type="InterPro" id="IPR036188">
    <property type="entry name" value="FAD/NAD-bd_sf"/>
</dbReference>
<dbReference type="GeneID" id="81596463"/>
<evidence type="ECO:0000256" key="1">
    <source>
        <dbReference type="ARBA" id="ARBA00001974"/>
    </source>
</evidence>
<gene>
    <name evidence="6" type="ORF">N7458_002837</name>
</gene>
<reference evidence="6" key="2">
    <citation type="journal article" date="2023" name="IMA Fungus">
        <title>Comparative genomic study of the Penicillium genus elucidates a diverse pangenome and 15 lateral gene transfer events.</title>
        <authorList>
            <person name="Petersen C."/>
            <person name="Sorensen T."/>
            <person name="Nielsen M.R."/>
            <person name="Sondergaard T.E."/>
            <person name="Sorensen J.L."/>
            <person name="Fitzpatrick D.A."/>
            <person name="Frisvad J.C."/>
            <person name="Nielsen K.L."/>
        </authorList>
    </citation>
    <scope>NUCLEOTIDE SEQUENCE</scope>
    <source>
        <strain evidence="6">IBT 16125</strain>
    </source>
</reference>
<sequence length="593" mass="66217">MGDSGSAPMTSNDGDIPGSVPVLIVGGGPVGLLQALLLSRLNVRSLIVERYPERLGAPKAHAINPRSLEILRQYGLGEKRIRSLGTARADGHWVNFVTSLSGEAVGRLPYERMDVAVLDDTPEMIHNISQPVLEEELTKLIEQDPNIALKKGYSIHSVLQGEDEVTATIKQTRGENLYKVTARHLIACDGRKSRVRELLEIPSEGEGSDQTMMTIHFSANLRPVVGDRVGMLYWIMDPIAAGFIIGYDLGETQVHISEVDTAEYPVESWTEEMCRAKVRAAIGQDVSFDILSFRPWVFRRQIAKTFQKGNILLSLVSPTGGLGLNCGIADVHNLAYKIAMIHHKVAGASILSTYTPERRSIADNYSKQSVKNGDKIFKLVKSLNMAGVTDIEEARKNLHEALKDPRQREKVDEGIEEQREHFDNLEHHIGYVYGSDKPPTHASYYHPKFIAGARLPHAWISFTPSARIQASTMRLEPIDVSYVKELSAAQISQCQWSTLDLCNPDSFTLILGEQDNQGHTRFSKVEKHFEDKDIPLNVWRLGQDLSVVRQSWFASEIRRGGLLIRPDQHILMRITSLKSSEEIISVLDSHLKV</sequence>
<dbReference type="Pfam" id="PF01494">
    <property type="entry name" value="FAD_binding_3"/>
    <property type="match status" value="1"/>
</dbReference>
<dbReference type="PANTHER" id="PTHR43004:SF19">
    <property type="entry name" value="BINDING MONOOXYGENASE, PUTATIVE (JCVI)-RELATED"/>
    <property type="match status" value="1"/>
</dbReference>
<comment type="caution">
    <text evidence="6">The sequence shown here is derived from an EMBL/GenBank/DDBJ whole genome shotgun (WGS) entry which is preliminary data.</text>
</comment>